<dbReference type="InterPro" id="IPR012337">
    <property type="entry name" value="RNaseH-like_sf"/>
</dbReference>
<dbReference type="Gene3D" id="3.30.420.10">
    <property type="entry name" value="Ribonuclease H-like superfamily/Ribonuclease H"/>
    <property type="match status" value="1"/>
</dbReference>
<reference evidence="5" key="1">
    <citation type="submission" date="2016-10" db="EMBL/GenBank/DDBJ databases">
        <authorList>
            <person name="Varghese N."/>
            <person name="Submissions S."/>
        </authorList>
    </citation>
    <scope>NUCLEOTIDE SEQUENCE [LARGE SCALE GENOMIC DNA]</scope>
    <source>
        <strain evidence="5">M1</strain>
    </source>
</reference>
<gene>
    <name evidence="4" type="ORF">SAMN05192569_101355</name>
</gene>
<evidence type="ECO:0000313" key="5">
    <source>
        <dbReference type="Proteomes" id="UP000198650"/>
    </source>
</evidence>
<protein>
    <recommendedName>
        <fullName evidence="2">Protein argonaute</fullName>
    </recommendedName>
</protein>
<dbReference type="STRING" id="186116.SAMN05192569_101355"/>
<accession>A0A1I0T5N6</accession>
<sequence length="710" mass="82217">MNHYYFSECKADEKASDIAIHLYTVPLSNPHEKYSYAHSIAYELRKLNSYITVAAHGQYIASFEEICHWGDRRYIRHEHRPIQCSLPMERTILEKLLKKELENRCQSGYKMDNDLFRLANEQSMHVGEISIHPAIYISFSVEENGDIFVGFDYQHRFEYRKTLQDFIDTDPSLLKEGMEVVDLFNRRAYYYTFVEIADYTAGQKSPFLQQSVIDYYLEKNERWKLKGVHEKTPIVHVKSRDGHLLPYLPHLLKLTCSYEQLPPSMTKKVNRLIKLSPHEKMSKLYTETFHLLGQQQVLTFQKENVRAVNLGYDVNELDSPLMAFGQGYKTNEIYRGLKQSGVYEPSSVAISFFVDPELNYDLQKRKEVGYFVKKLESMSEALGVKLNISDQPRQLYGQLPKDFFKQDNLSYHLKSITDQFRGTVVVVIGTEENIDRAYVTIKKEFGGKEDLMTQFVGFTSSLVTENNIFHYYNILLGIYAKAGIQPWILSSPMHSECFIGLDVSHEQGRHASGIVQIIGREGKIIKQKSVAAAESGETIANSTMEEIVNESIYSYEQTYGAKPRHITFHRDGICREDLDFLQAYLRSFQIPFDFVEIIKKPRRRMAIYSNKKWVTKQGVYYSKGNMAYLCATDPKEAVGMAQPIKIVQKTNGLSIHEIVSDIYKLSFMHIHSMLKTRLPITIHYADLSSTFHNRGLIHPRSQHERALPFV</sequence>
<dbReference type="EMBL" id="FOJS01000013">
    <property type="protein sequence ID" value="SFA47007.1"/>
    <property type="molecule type" value="Genomic_DNA"/>
</dbReference>
<evidence type="ECO:0000259" key="3">
    <source>
        <dbReference type="PROSITE" id="PS50822"/>
    </source>
</evidence>
<dbReference type="Gene3D" id="3.40.50.2300">
    <property type="match status" value="1"/>
</dbReference>
<dbReference type="PROSITE" id="PS50822">
    <property type="entry name" value="PIWI"/>
    <property type="match status" value="1"/>
</dbReference>
<dbReference type="Pfam" id="PF02171">
    <property type="entry name" value="Piwi"/>
    <property type="match status" value="1"/>
</dbReference>
<dbReference type="InterPro" id="IPR003165">
    <property type="entry name" value="Piwi"/>
</dbReference>
<dbReference type="AlphaFoldDB" id="A0A1I0T5N6"/>
<proteinExistence type="inferred from homology"/>
<dbReference type="GO" id="GO:0003676">
    <property type="term" value="F:nucleic acid binding"/>
    <property type="evidence" value="ECO:0007669"/>
    <property type="project" value="InterPro"/>
</dbReference>
<dbReference type="Proteomes" id="UP000198650">
    <property type="component" value="Unassembled WGS sequence"/>
</dbReference>
<comment type="similarity">
    <text evidence="1">Belongs to the argonaute family. Long pAgo subfamily.</text>
</comment>
<organism evidence="4 5">
    <name type="scientific">Parageobacillus thermantarcticus</name>
    <dbReference type="NCBI Taxonomy" id="186116"/>
    <lineage>
        <taxon>Bacteria</taxon>
        <taxon>Bacillati</taxon>
        <taxon>Bacillota</taxon>
        <taxon>Bacilli</taxon>
        <taxon>Bacillales</taxon>
        <taxon>Anoxybacillaceae</taxon>
        <taxon>Parageobacillus</taxon>
    </lineage>
</organism>
<feature type="domain" description="Piwi" evidence="3">
    <location>
        <begin position="423"/>
        <end position="697"/>
    </location>
</feature>
<dbReference type="OrthoDB" id="6297894at2"/>
<evidence type="ECO:0000256" key="1">
    <source>
        <dbReference type="ARBA" id="ARBA00035012"/>
    </source>
</evidence>
<evidence type="ECO:0000256" key="2">
    <source>
        <dbReference type="ARBA" id="ARBA00035032"/>
    </source>
</evidence>
<dbReference type="SUPFAM" id="SSF53098">
    <property type="entry name" value="Ribonuclease H-like"/>
    <property type="match status" value="1"/>
</dbReference>
<dbReference type="PANTHER" id="PTHR22891">
    <property type="entry name" value="EUKARYOTIC TRANSLATION INITIATION FACTOR 2C"/>
    <property type="match status" value="1"/>
</dbReference>
<dbReference type="InterPro" id="IPR036397">
    <property type="entry name" value="RNaseH_sf"/>
</dbReference>
<name>A0A1I0T5N6_9BACL</name>
<keyword evidence="5" id="KW-1185">Reference proteome</keyword>
<evidence type="ECO:0000313" key="4">
    <source>
        <dbReference type="EMBL" id="SFA47007.1"/>
    </source>
</evidence>
<dbReference type="SMART" id="SM00950">
    <property type="entry name" value="Piwi"/>
    <property type="match status" value="1"/>
</dbReference>
<dbReference type="RefSeq" id="WP_090949002.1">
    <property type="nucleotide sequence ID" value="NZ_FOJS01000013.1"/>
</dbReference>